<evidence type="ECO:0000256" key="5">
    <source>
        <dbReference type="ARBA" id="ARBA00023054"/>
    </source>
</evidence>
<protein>
    <recommendedName>
        <fullName evidence="8">C2HC/C3H-type domain-containing protein</fullName>
    </recommendedName>
</protein>
<dbReference type="PANTHER" id="PTHR14649:SF1">
    <property type="entry name" value="ZINC FINGER C2HC DOMAIN-CONTAINING PROTEIN 1C"/>
    <property type="match status" value="1"/>
</dbReference>
<reference evidence="9" key="2">
    <citation type="submission" date="2025-09" db="UniProtKB">
        <authorList>
            <consortium name="Ensembl"/>
        </authorList>
    </citation>
    <scope>IDENTIFICATION</scope>
</reference>
<dbReference type="RefSeq" id="XP_016359057.1">
    <property type="nucleotide sequence ID" value="XM_016503571.1"/>
</dbReference>
<dbReference type="Ensembl" id="ENSSANT00000070023.1">
    <property type="protein sequence ID" value="ENSSANP00000065873.1"/>
    <property type="gene ID" value="ENSSANG00000032851.1"/>
</dbReference>
<evidence type="ECO:0000256" key="3">
    <source>
        <dbReference type="ARBA" id="ARBA00022771"/>
    </source>
</evidence>
<proteinExistence type="inferred from homology"/>
<organism evidence="9 10">
    <name type="scientific">Sinocyclocheilus anshuiensis</name>
    <dbReference type="NCBI Taxonomy" id="1608454"/>
    <lineage>
        <taxon>Eukaryota</taxon>
        <taxon>Metazoa</taxon>
        <taxon>Chordata</taxon>
        <taxon>Craniata</taxon>
        <taxon>Vertebrata</taxon>
        <taxon>Euteleostomi</taxon>
        <taxon>Actinopterygii</taxon>
        <taxon>Neopterygii</taxon>
        <taxon>Teleostei</taxon>
        <taxon>Ostariophysi</taxon>
        <taxon>Cypriniformes</taxon>
        <taxon>Cyprinidae</taxon>
        <taxon>Cyprininae</taxon>
        <taxon>Sinocyclocheilus</taxon>
    </lineage>
</organism>
<dbReference type="GeneID" id="107701528"/>
<dbReference type="AlphaFoldDB" id="A0A671Q2T5"/>
<dbReference type="KEGG" id="sanh:107701528"/>
<evidence type="ECO:0000313" key="10">
    <source>
        <dbReference type="Proteomes" id="UP000472260"/>
    </source>
</evidence>
<dbReference type="InterPro" id="IPR049899">
    <property type="entry name" value="Znf_C2HC_C3H"/>
</dbReference>
<evidence type="ECO:0000259" key="8">
    <source>
        <dbReference type="PROSITE" id="PS52027"/>
    </source>
</evidence>
<keyword evidence="3 6" id="KW-0863">Zinc-finger</keyword>
<evidence type="ECO:0000256" key="4">
    <source>
        <dbReference type="ARBA" id="ARBA00022833"/>
    </source>
</evidence>
<dbReference type="Proteomes" id="UP000472260">
    <property type="component" value="Unassembled WGS sequence"/>
</dbReference>
<dbReference type="Pfam" id="PF13913">
    <property type="entry name" value="zf-C2HC_2"/>
    <property type="match status" value="2"/>
</dbReference>
<dbReference type="InterPro" id="IPR026104">
    <property type="entry name" value="ZNF_C2HC_dom_1C"/>
</dbReference>
<dbReference type="GO" id="GO:0008270">
    <property type="term" value="F:zinc ion binding"/>
    <property type="evidence" value="ECO:0007669"/>
    <property type="project" value="UniProtKB-KW"/>
</dbReference>
<dbReference type="PROSITE" id="PS52027">
    <property type="entry name" value="ZF_C2HC_C3H"/>
    <property type="match status" value="2"/>
</dbReference>
<accession>A0A671Q2T5</accession>
<feature type="domain" description="C2HC/C3H-type" evidence="8">
    <location>
        <begin position="493"/>
        <end position="522"/>
    </location>
</feature>
<feature type="region of interest" description="Disordered" evidence="7">
    <location>
        <begin position="506"/>
        <end position="539"/>
    </location>
</feature>
<evidence type="ECO:0000256" key="2">
    <source>
        <dbReference type="ARBA" id="ARBA00022723"/>
    </source>
</evidence>
<reference evidence="9" key="1">
    <citation type="submission" date="2025-08" db="UniProtKB">
        <authorList>
            <consortium name="Ensembl"/>
        </authorList>
    </citation>
    <scope>IDENTIFICATION</scope>
</reference>
<feature type="compositionally biased region" description="Basic and acidic residues" evidence="7">
    <location>
        <begin position="335"/>
        <end position="352"/>
    </location>
</feature>
<feature type="region of interest" description="Disordered" evidence="7">
    <location>
        <begin position="303"/>
        <end position="322"/>
    </location>
</feature>
<feature type="region of interest" description="Disordered" evidence="7">
    <location>
        <begin position="32"/>
        <end position="72"/>
    </location>
</feature>
<keyword evidence="4" id="KW-0862">Zinc</keyword>
<keyword evidence="10" id="KW-1185">Reference proteome</keyword>
<dbReference type="PANTHER" id="PTHR14649">
    <property type="entry name" value="ZINC FINGER C2HC DOMAIN-CONTAINING PROTEIN 1C"/>
    <property type="match status" value="1"/>
</dbReference>
<dbReference type="Gene3D" id="3.30.160.60">
    <property type="entry name" value="Classic Zinc Finger"/>
    <property type="match status" value="1"/>
</dbReference>
<name>A0A671Q2T5_9TELE</name>
<evidence type="ECO:0000256" key="1">
    <source>
        <dbReference type="ARBA" id="ARBA00010843"/>
    </source>
</evidence>
<evidence type="ECO:0000313" key="9">
    <source>
        <dbReference type="Ensembl" id="ENSSANP00000065873.1"/>
    </source>
</evidence>
<feature type="domain" description="C2HC/C3H-type" evidence="8">
    <location>
        <begin position="399"/>
        <end position="428"/>
    </location>
</feature>
<dbReference type="OrthoDB" id="10255185at2759"/>
<feature type="region of interest" description="Disordered" evidence="7">
    <location>
        <begin position="331"/>
        <end position="367"/>
    </location>
</feature>
<dbReference type="CTD" id="79696"/>
<evidence type="ECO:0000256" key="6">
    <source>
        <dbReference type="PROSITE-ProRule" id="PRU01371"/>
    </source>
</evidence>
<sequence>MNMQTMPHHQFTQHFWEKETVSTKLPYLHREGMSRQRSPSGAHPNSRPHALENQEGPMSSTRERQQPCQHPDNIHRMKHIHLEERSEYVPSQRASDKLFPLKPVLHKRAYSLSNVTKPEHQERLYSCLTDQAAVRHQQKVGRKLDALNSDYLIGRTNQTKSDMDREQRLEAQTWLSKEIHSKEMVLQEKIFKAEETLRRVQKERKDSAKRDEWNKRYSEKLKEDNRFYSSGYGDWAEERDPYGNEKWEFRDDMERWGEWERGINGSQLERSKDSAKWGQQPLMLEMAKAHKLEETREWDEYEHTAKHRSREMSNRQNMGWDNVRRRRATQNLYLHNEDDVRKPNLSDSERRDRPHLKHERRENKDGLYRLTSKLTKEAVPERNPRQRGKRLELSLEENAVIPCDVCHRCFAQERLETHKRVCENKRPPRKIFDMSQYRAKGTDLEEFMKTNSRSKTPELKKNNWRQKHEAFIQTMRQGQGSVPPQSVSNLNPEYVSCPHCGRRFAPGPAERHIPKCQNIKSRPPPPKQPHSATRRKITQ</sequence>
<gene>
    <name evidence="9" type="primary">zc2hc1c</name>
</gene>
<keyword evidence="2" id="KW-0479">Metal-binding</keyword>
<keyword evidence="5" id="KW-0175">Coiled coil</keyword>
<evidence type="ECO:0000256" key="7">
    <source>
        <dbReference type="SAM" id="MobiDB-lite"/>
    </source>
</evidence>
<comment type="similarity">
    <text evidence="1">Belongs to the ZC2HC1 family.</text>
</comment>